<name>A0A812MTP6_9DINO</name>
<dbReference type="Gene3D" id="3.90.79.10">
    <property type="entry name" value="Nucleoside Triphosphate Pyrophosphohydrolase"/>
    <property type="match status" value="1"/>
</dbReference>
<evidence type="ECO:0008006" key="3">
    <source>
        <dbReference type="Google" id="ProtNLM"/>
    </source>
</evidence>
<gene>
    <name evidence="1" type="ORF">SNAT2548_LOCUS15047</name>
</gene>
<dbReference type="EMBL" id="CAJNDS010001846">
    <property type="protein sequence ID" value="CAE7284139.1"/>
    <property type="molecule type" value="Genomic_DNA"/>
</dbReference>
<dbReference type="Proteomes" id="UP000604046">
    <property type="component" value="Unassembled WGS sequence"/>
</dbReference>
<dbReference type="OrthoDB" id="10688083at2759"/>
<dbReference type="InterPro" id="IPR015797">
    <property type="entry name" value="NUDIX_hydrolase-like_dom_sf"/>
</dbReference>
<organism evidence="1 2">
    <name type="scientific">Symbiodinium natans</name>
    <dbReference type="NCBI Taxonomy" id="878477"/>
    <lineage>
        <taxon>Eukaryota</taxon>
        <taxon>Sar</taxon>
        <taxon>Alveolata</taxon>
        <taxon>Dinophyceae</taxon>
        <taxon>Suessiales</taxon>
        <taxon>Symbiodiniaceae</taxon>
        <taxon>Symbiodinium</taxon>
    </lineage>
</organism>
<keyword evidence="2" id="KW-1185">Reference proteome</keyword>
<evidence type="ECO:0000313" key="1">
    <source>
        <dbReference type="EMBL" id="CAE7284139.1"/>
    </source>
</evidence>
<protein>
    <recommendedName>
        <fullName evidence="3">Nudix hydrolase domain-containing protein</fullName>
    </recommendedName>
</protein>
<sequence>MTDHASGEPNPNLAIYLEEIKYFLDDVYGGHWESVRLLLKRAASASEELVLEMPQVQTSQEIGEAIESMKHIFSRGKCPRFVVIEAPSQLQRDLIYGVERLRFKCNGTATVFAYPPLTDNLNLKKKLESGDLNASDMLKVLSPYYDFIAKREPQWMCAERFARCAAVVMVFSKGQDDFVWHLWDAEREGGQWAFPGGDVNRAFDVDLCGTAEREWNEEVLGFDFNMARDISIDPIVLPFVPKSESARYPVQTYIYVRATPQFFEATQSPQGERFRFTLPPNAVLNSRNMRGEDARRFHTDPAVAFVEHEWGAWAKIGVDGSQLFPPIGEGSGEFVPARDKGALGERGGAAATLAGICLAFAGPFFCFAGQGQGIRGKGKSFWKDRLAPEADWRARNPNCWERCWERVPPAIPGGSR</sequence>
<dbReference type="AlphaFoldDB" id="A0A812MTP6"/>
<proteinExistence type="predicted"/>
<dbReference type="SUPFAM" id="SSF55811">
    <property type="entry name" value="Nudix"/>
    <property type="match status" value="1"/>
</dbReference>
<accession>A0A812MTP6</accession>
<comment type="caution">
    <text evidence="1">The sequence shown here is derived from an EMBL/GenBank/DDBJ whole genome shotgun (WGS) entry which is preliminary data.</text>
</comment>
<evidence type="ECO:0000313" key="2">
    <source>
        <dbReference type="Proteomes" id="UP000604046"/>
    </source>
</evidence>
<reference evidence="1" key="1">
    <citation type="submission" date="2021-02" db="EMBL/GenBank/DDBJ databases">
        <authorList>
            <person name="Dougan E. K."/>
            <person name="Rhodes N."/>
            <person name="Thang M."/>
            <person name="Chan C."/>
        </authorList>
    </citation>
    <scope>NUCLEOTIDE SEQUENCE</scope>
</reference>